<name>A0A914ZDB7_9BILA</name>
<dbReference type="AlphaFoldDB" id="A0A914ZDB7"/>
<keyword evidence="1" id="KW-1185">Reference proteome</keyword>
<organism evidence="1 2">
    <name type="scientific">Panagrolaimus superbus</name>
    <dbReference type="NCBI Taxonomy" id="310955"/>
    <lineage>
        <taxon>Eukaryota</taxon>
        <taxon>Metazoa</taxon>
        <taxon>Ecdysozoa</taxon>
        <taxon>Nematoda</taxon>
        <taxon>Chromadorea</taxon>
        <taxon>Rhabditida</taxon>
        <taxon>Tylenchina</taxon>
        <taxon>Panagrolaimomorpha</taxon>
        <taxon>Panagrolaimoidea</taxon>
        <taxon>Panagrolaimidae</taxon>
        <taxon>Panagrolaimus</taxon>
    </lineage>
</organism>
<proteinExistence type="predicted"/>
<dbReference type="Proteomes" id="UP000887577">
    <property type="component" value="Unplaced"/>
</dbReference>
<dbReference type="WBParaSite" id="PSU_v2.g8258.t1">
    <property type="protein sequence ID" value="PSU_v2.g8258.t1"/>
    <property type="gene ID" value="PSU_v2.g8258"/>
</dbReference>
<protein>
    <submittedName>
        <fullName evidence="2">Uncharacterized protein</fullName>
    </submittedName>
</protein>
<evidence type="ECO:0000313" key="1">
    <source>
        <dbReference type="Proteomes" id="UP000887577"/>
    </source>
</evidence>
<evidence type="ECO:0000313" key="2">
    <source>
        <dbReference type="WBParaSite" id="PSU_v2.g8258.t1"/>
    </source>
</evidence>
<reference evidence="2" key="1">
    <citation type="submission" date="2022-11" db="UniProtKB">
        <authorList>
            <consortium name="WormBaseParasite"/>
        </authorList>
    </citation>
    <scope>IDENTIFICATION</scope>
</reference>
<sequence length="122" mass="14152">MSGRIYYSKEEEFKWKKVLAELLMGREAHSFAGIVKCKNGASIHPSKARVEVVDYNLRDHEREMHSLHDKAHYTGKSASFKFPAFTGQDKTLVRYIFHDVCFVGQEIVHDAFIDHYGVYILE</sequence>
<accession>A0A914ZDB7</accession>